<feature type="domain" description="Carbohydrate kinase PfkB" evidence="8">
    <location>
        <begin position="703"/>
        <end position="780"/>
    </location>
</feature>
<dbReference type="SUPFAM" id="SSF110581">
    <property type="entry name" value="Indigoidine synthase A-like"/>
    <property type="match status" value="1"/>
</dbReference>
<dbReference type="GO" id="GO:0016798">
    <property type="term" value="F:hydrolase activity, acting on glycosyl bonds"/>
    <property type="evidence" value="ECO:0007669"/>
    <property type="project" value="UniProtKB-KW"/>
</dbReference>
<reference evidence="9" key="1">
    <citation type="submission" date="2020-11" db="EMBL/GenBank/DDBJ databases">
        <authorList>
            <consortium name="DOE Joint Genome Institute"/>
            <person name="Ahrendt S."/>
            <person name="Riley R."/>
            <person name="Andreopoulos W."/>
            <person name="Labutti K."/>
            <person name="Pangilinan J."/>
            <person name="Ruiz-Duenas F.J."/>
            <person name="Barrasa J.M."/>
            <person name="Sanchez-Garcia M."/>
            <person name="Camarero S."/>
            <person name="Miyauchi S."/>
            <person name="Serrano A."/>
            <person name="Linde D."/>
            <person name="Babiker R."/>
            <person name="Drula E."/>
            <person name="Ayuso-Fernandez I."/>
            <person name="Pacheco R."/>
            <person name="Padilla G."/>
            <person name="Ferreira P."/>
            <person name="Barriuso J."/>
            <person name="Kellner H."/>
            <person name="Castanera R."/>
            <person name="Alfaro M."/>
            <person name="Ramirez L."/>
            <person name="Pisabarro A.G."/>
            <person name="Kuo A."/>
            <person name="Tritt A."/>
            <person name="Lipzen A."/>
            <person name="He G."/>
            <person name="Yan M."/>
            <person name="Ng V."/>
            <person name="Cullen D."/>
            <person name="Martin F."/>
            <person name="Rosso M.-N."/>
            <person name="Henrissat B."/>
            <person name="Hibbett D."/>
            <person name="Martinez A.T."/>
            <person name="Grigoriev I.V."/>
        </authorList>
    </citation>
    <scope>NUCLEOTIDE SEQUENCE</scope>
    <source>
        <strain evidence="9">CBS 247.69</strain>
    </source>
</reference>
<keyword evidence="10" id="KW-1185">Reference proteome</keyword>
<keyword evidence="6" id="KW-0456">Lyase</keyword>
<dbReference type="SUPFAM" id="SSF53613">
    <property type="entry name" value="Ribokinase-like"/>
    <property type="match status" value="1"/>
</dbReference>
<dbReference type="OrthoDB" id="198885at2759"/>
<dbReference type="GO" id="GO:0004730">
    <property type="term" value="F:pseudouridylate synthase activity"/>
    <property type="evidence" value="ECO:0007669"/>
    <property type="project" value="InterPro"/>
</dbReference>
<dbReference type="Gene3D" id="3.40.1190.20">
    <property type="match status" value="1"/>
</dbReference>
<dbReference type="Proteomes" id="UP000807353">
    <property type="component" value="Unassembled WGS sequence"/>
</dbReference>
<comment type="caution">
    <text evidence="9">The sequence shown here is derived from an EMBL/GenBank/DDBJ whole genome shotgun (WGS) entry which is preliminary data.</text>
</comment>
<dbReference type="Gene3D" id="3.40.1790.10">
    <property type="entry name" value="Indigoidine synthase domain"/>
    <property type="match status" value="1"/>
</dbReference>
<dbReference type="EMBL" id="MU150371">
    <property type="protein sequence ID" value="KAF9457447.1"/>
    <property type="molecule type" value="Genomic_DNA"/>
</dbReference>
<keyword evidence="1" id="KW-0808">Transferase</keyword>
<sequence length="792" mass="84806">MFNLYSHLLKSSTRNLPRTSDRLVSASTWAKFSTAIQPGAPIDIHPEVQDALATKRPVVALETALVTHGFPYPENIELAMSLENIVRSTGSIPATIAVIGGRIKIGMHKHYFERLADKQHKPAKISRRDLGVALALKVDGGTTCSATMVCAALAGIRVFATGGLGGVHRGGEKSMDVSADLGELSRYPVGVVSSGVKSILDIRRLTLEYLETLGVPVITYGMTREFPAFFSRHSGVDAPWNVNDPTTAAEILHSQWQLGVSSGALIAVPIPEQYEAAGKSIQLAVDQAVAEAEEKGIDKLGKDVTPWLLTRIGELTAGGSLSSNIALLQNTALVGGQIAMEYQKLVEKQGQASHSSTSDILFHNHKPFPPKIGFALPITPPAQLIIVGSAAVDVTAQTEPVSADASQARSTAQGVISVTLGGVARNIAEASHRALIAQSSEISSMLVSPIGEDFFGTLIVEETRKTGMRTDGFILSNERTAICNMVLGEDGDLISGVADMGITTSLDGDLVLPFVQDHKPTILALDGNLSPETIRFLVVHCLKNDIQVFFEPTSIIKSTTILPAIADSLNFVDTSCSPIAFASPNLLELAQIGQASSAEPFNLTSHPYWWNVVDKFSVGSKFRMDLEKLARQNASDSDSSKGTLDFLINEGIAQTAVKLLPFFQHLVIKCGGHGVVVAIRISQADSRTSPWVQKRSEPSERYVIAHGVNGETIVLQHFPSLPINKIMNVTGAGDSFVGAFLANLIQDHKLCQDPNSLRKAVFFAQRAATLSLQSSSAVSPTLSLPEQGYRVF</sequence>
<evidence type="ECO:0000313" key="9">
    <source>
        <dbReference type="EMBL" id="KAF9457447.1"/>
    </source>
</evidence>
<evidence type="ECO:0000256" key="3">
    <source>
        <dbReference type="ARBA" id="ARBA00022777"/>
    </source>
</evidence>
<evidence type="ECO:0000256" key="7">
    <source>
        <dbReference type="ARBA" id="ARBA00023295"/>
    </source>
</evidence>
<keyword evidence="7" id="KW-0326">Glycosidase</keyword>
<dbReference type="Pfam" id="PF00294">
    <property type="entry name" value="PfkB"/>
    <property type="match status" value="2"/>
</dbReference>
<gene>
    <name evidence="9" type="ORF">BDZ94DRAFT_1227911</name>
</gene>
<dbReference type="AlphaFoldDB" id="A0A9P6C9R2"/>
<keyword evidence="2" id="KW-0479">Metal-binding</keyword>
<dbReference type="InterPro" id="IPR007342">
    <property type="entry name" value="PsuG"/>
</dbReference>
<keyword evidence="4" id="KW-0378">Hydrolase</keyword>
<evidence type="ECO:0000256" key="2">
    <source>
        <dbReference type="ARBA" id="ARBA00022723"/>
    </source>
</evidence>
<evidence type="ECO:0000256" key="6">
    <source>
        <dbReference type="ARBA" id="ARBA00023239"/>
    </source>
</evidence>
<evidence type="ECO:0000259" key="8">
    <source>
        <dbReference type="Pfam" id="PF00294"/>
    </source>
</evidence>
<dbReference type="InterPro" id="IPR002173">
    <property type="entry name" value="Carboh/pur_kinase_PfkB_CS"/>
</dbReference>
<organism evidence="9 10">
    <name type="scientific">Collybia nuda</name>
    <dbReference type="NCBI Taxonomy" id="64659"/>
    <lineage>
        <taxon>Eukaryota</taxon>
        <taxon>Fungi</taxon>
        <taxon>Dikarya</taxon>
        <taxon>Basidiomycota</taxon>
        <taxon>Agaricomycotina</taxon>
        <taxon>Agaricomycetes</taxon>
        <taxon>Agaricomycetidae</taxon>
        <taxon>Agaricales</taxon>
        <taxon>Tricholomatineae</taxon>
        <taxon>Clitocybaceae</taxon>
        <taxon>Collybia</taxon>
    </lineage>
</organism>
<dbReference type="PANTHER" id="PTHR42909">
    <property type="entry name" value="ZGC:136858"/>
    <property type="match status" value="1"/>
</dbReference>
<dbReference type="GO" id="GO:0005737">
    <property type="term" value="C:cytoplasm"/>
    <property type="evidence" value="ECO:0007669"/>
    <property type="project" value="TreeGrafter"/>
</dbReference>
<dbReference type="InterPro" id="IPR029056">
    <property type="entry name" value="Ribokinase-like"/>
</dbReference>
<dbReference type="GO" id="GO:0046872">
    <property type="term" value="F:metal ion binding"/>
    <property type="evidence" value="ECO:0007669"/>
    <property type="project" value="UniProtKB-KW"/>
</dbReference>
<name>A0A9P6C9R2_9AGAR</name>
<keyword evidence="5" id="KW-0464">Manganese</keyword>
<dbReference type="PROSITE" id="PS00584">
    <property type="entry name" value="PFKB_KINASES_2"/>
    <property type="match status" value="1"/>
</dbReference>
<accession>A0A9P6C9R2</accession>
<dbReference type="PANTHER" id="PTHR42909:SF1">
    <property type="entry name" value="CARBOHYDRATE KINASE PFKB DOMAIN-CONTAINING PROTEIN"/>
    <property type="match status" value="1"/>
</dbReference>
<keyword evidence="3" id="KW-0418">Kinase</keyword>
<feature type="domain" description="Carbohydrate kinase PfkB" evidence="8">
    <location>
        <begin position="383"/>
        <end position="492"/>
    </location>
</feature>
<dbReference type="InterPro" id="IPR011611">
    <property type="entry name" value="PfkB_dom"/>
</dbReference>
<proteinExistence type="inferred from homology"/>
<evidence type="ECO:0000256" key="1">
    <source>
        <dbReference type="ARBA" id="ARBA00022679"/>
    </source>
</evidence>
<dbReference type="Pfam" id="PF04227">
    <property type="entry name" value="Indigoidine_A"/>
    <property type="match status" value="1"/>
</dbReference>
<evidence type="ECO:0000256" key="4">
    <source>
        <dbReference type="ARBA" id="ARBA00022801"/>
    </source>
</evidence>
<protein>
    <submittedName>
        <fullName evidence="9">Indigoidine synthase A-like protein</fullName>
    </submittedName>
</protein>
<dbReference type="InterPro" id="IPR022830">
    <property type="entry name" value="Indigdn_synthA-like"/>
</dbReference>
<evidence type="ECO:0000256" key="5">
    <source>
        <dbReference type="ARBA" id="ARBA00023211"/>
    </source>
</evidence>
<evidence type="ECO:0000313" key="10">
    <source>
        <dbReference type="Proteomes" id="UP000807353"/>
    </source>
</evidence>
<dbReference type="GO" id="GO:0016301">
    <property type="term" value="F:kinase activity"/>
    <property type="evidence" value="ECO:0007669"/>
    <property type="project" value="UniProtKB-KW"/>
</dbReference>
<dbReference type="HAMAP" id="MF_01876">
    <property type="entry name" value="PsiMP_glycosidase"/>
    <property type="match status" value="1"/>
</dbReference>